<protein>
    <submittedName>
        <fullName evidence="2">Uncharacterized protein</fullName>
    </submittedName>
</protein>
<reference evidence="2 3" key="1">
    <citation type="journal article" date="2023" name="IScience">
        <title>Expanded male sex-determining region conserved during the evolution of homothallism in the green alga Volvox.</title>
        <authorList>
            <person name="Yamamoto K."/>
            <person name="Matsuzaki R."/>
            <person name="Mahakham W."/>
            <person name="Heman W."/>
            <person name="Sekimoto H."/>
            <person name="Kawachi M."/>
            <person name="Minakuchi Y."/>
            <person name="Toyoda A."/>
            <person name="Nozaki H."/>
        </authorList>
    </citation>
    <scope>NUCLEOTIDE SEQUENCE [LARGE SCALE GENOMIC DNA]</scope>
    <source>
        <strain evidence="2 3">NIES-4468</strain>
    </source>
</reference>
<name>A0ABQ5RUB9_9CHLO</name>
<dbReference type="Proteomes" id="UP001165090">
    <property type="component" value="Unassembled WGS sequence"/>
</dbReference>
<organism evidence="2 3">
    <name type="scientific">Volvox africanus</name>
    <dbReference type="NCBI Taxonomy" id="51714"/>
    <lineage>
        <taxon>Eukaryota</taxon>
        <taxon>Viridiplantae</taxon>
        <taxon>Chlorophyta</taxon>
        <taxon>core chlorophytes</taxon>
        <taxon>Chlorophyceae</taxon>
        <taxon>CS clade</taxon>
        <taxon>Chlamydomonadales</taxon>
        <taxon>Volvocaceae</taxon>
        <taxon>Volvox</taxon>
    </lineage>
</organism>
<feature type="region of interest" description="Disordered" evidence="1">
    <location>
        <begin position="530"/>
        <end position="578"/>
    </location>
</feature>
<feature type="region of interest" description="Disordered" evidence="1">
    <location>
        <begin position="102"/>
        <end position="124"/>
    </location>
</feature>
<comment type="caution">
    <text evidence="2">The sequence shown here is derived from an EMBL/GenBank/DDBJ whole genome shotgun (WGS) entry which is preliminary data.</text>
</comment>
<feature type="region of interest" description="Disordered" evidence="1">
    <location>
        <begin position="480"/>
        <end position="501"/>
    </location>
</feature>
<evidence type="ECO:0000313" key="3">
    <source>
        <dbReference type="Proteomes" id="UP001165090"/>
    </source>
</evidence>
<gene>
    <name evidence="2" type="ORF">VaNZ11_002754</name>
</gene>
<evidence type="ECO:0000313" key="2">
    <source>
        <dbReference type="EMBL" id="GLI60607.1"/>
    </source>
</evidence>
<sequence>MLDDDDDDDDFFKDFKVDLDVDMLPPAPKSSASAAAAPAKAVPIAAATHIGSDAEDDMDVMDDADVDLLMSDTDAGAKVNAAEEKIEVTGERGSVQILPLLLPPTESAPGASVAPPTQNPQPQPQEVLVPDCGGAAQPCPPHAPTAETGEGYNAEAAAIAELPVPARAEPEPGIVLEPGGSGRCYDATYGEREACAAIPKDCVGAAAADPAPQYLVSNVAAEAMTADATVTGARESGTDYEEIPTPVVEIGTTAVDMEQPEGDPQVGQAAVEDAVGPSNASGNGDGNNGNGRNAQEMAQDAVGATILLEARPSSPSLAPHSNVSEIAAAPHLPRDLITASSHGAPCDGMQQLSQPAVAVATGLCMSGTRTKRSAATPNETLPLPLQQGSSKLPIQQRPALKAKLPMPLTQPQRQSQSPSQDSIAEVALATPVASAANLPPQAQTGSVIIAHAASLQPLSAAIAAPSVAVPPSAGAGGAIIANGNATGTPPAPNPARPLNRLDQGRLMGRSLVGGLRGPAASSPTLQAPLSLHQQPQKKPPVQLQQQVPPHHHQQRLSSQQQLQGSAHVPGTGMRPEAL</sequence>
<proteinExistence type="predicted"/>
<feature type="region of interest" description="Disordered" evidence="1">
    <location>
        <begin position="274"/>
        <end position="294"/>
    </location>
</feature>
<feature type="region of interest" description="Disordered" evidence="1">
    <location>
        <begin position="370"/>
        <end position="391"/>
    </location>
</feature>
<accession>A0ABQ5RUB9</accession>
<dbReference type="EMBL" id="BSDZ01000008">
    <property type="protein sequence ID" value="GLI60607.1"/>
    <property type="molecule type" value="Genomic_DNA"/>
</dbReference>
<feature type="non-terminal residue" evidence="2">
    <location>
        <position position="578"/>
    </location>
</feature>
<feature type="compositionally biased region" description="Low complexity" evidence="1">
    <location>
        <begin position="531"/>
        <end position="548"/>
    </location>
</feature>
<keyword evidence="3" id="KW-1185">Reference proteome</keyword>
<evidence type="ECO:0000256" key="1">
    <source>
        <dbReference type="SAM" id="MobiDB-lite"/>
    </source>
</evidence>